<dbReference type="EMBL" id="QYUK01000016">
    <property type="protein sequence ID" value="RJF80676.1"/>
    <property type="molecule type" value="Genomic_DNA"/>
</dbReference>
<name>A0A418VU53_9PROT</name>
<reference evidence="2 3" key="1">
    <citation type="submission" date="2018-09" db="EMBL/GenBank/DDBJ databases">
        <authorList>
            <person name="Zhu H."/>
        </authorList>
    </citation>
    <scope>NUCLEOTIDE SEQUENCE [LARGE SCALE GENOMIC DNA]</scope>
    <source>
        <strain evidence="2 3">K1W22B-8</strain>
    </source>
</reference>
<evidence type="ECO:0000313" key="3">
    <source>
        <dbReference type="Proteomes" id="UP000284605"/>
    </source>
</evidence>
<dbReference type="AlphaFoldDB" id="A0A418VU53"/>
<dbReference type="Proteomes" id="UP000284605">
    <property type="component" value="Unassembled WGS sequence"/>
</dbReference>
<feature type="region of interest" description="Disordered" evidence="1">
    <location>
        <begin position="42"/>
        <end position="61"/>
    </location>
</feature>
<dbReference type="InterPro" id="IPR027417">
    <property type="entry name" value="P-loop_NTPase"/>
</dbReference>
<proteinExistence type="predicted"/>
<dbReference type="SUPFAM" id="SSF52540">
    <property type="entry name" value="P-loop containing nucleoside triphosphate hydrolases"/>
    <property type="match status" value="1"/>
</dbReference>
<sequence>MTRRAIVHIGWPRTGTTSFQFLLDRLRPTLAEAGVLYPDLTPDKAPRPHLSHQHLGETLDGRHPRTTREELLGKLDAALAATRCDVALLSYEGLAQLRRAGPVAEMLAALFERRGFSLEIMATVKPQDAFLNSAYTWRCQFLREARSFAPYARAELGNRRLDYAAVLAPWRVAAAGRVLVVPVRDRRSDESLVWRLFDALGLLDRVRGSLSDGDLARRENSSPGPVAVAASRWLHRQGVASVLGADARSAGRYLEVAAQARGRDAATFCGLTPPLAARLEARFAAANDAFAEQVWGCPWAARVAPEPAREANEILAADPDVTAVVDATLRQFGLSRRGGPPAWLGRRWRRDPA</sequence>
<dbReference type="RefSeq" id="WP_119782728.1">
    <property type="nucleotide sequence ID" value="NZ_QYUK01000016.1"/>
</dbReference>
<protein>
    <submittedName>
        <fullName evidence="2">Uncharacterized protein</fullName>
    </submittedName>
</protein>
<keyword evidence="3" id="KW-1185">Reference proteome</keyword>
<evidence type="ECO:0000313" key="2">
    <source>
        <dbReference type="EMBL" id="RJF80676.1"/>
    </source>
</evidence>
<dbReference type="OrthoDB" id="547419at2"/>
<evidence type="ECO:0000256" key="1">
    <source>
        <dbReference type="SAM" id="MobiDB-lite"/>
    </source>
</evidence>
<comment type="caution">
    <text evidence="2">The sequence shown here is derived from an EMBL/GenBank/DDBJ whole genome shotgun (WGS) entry which is preliminary data.</text>
</comment>
<accession>A0A418VU53</accession>
<gene>
    <name evidence="2" type="ORF">D3874_26625</name>
</gene>
<organism evidence="2 3">
    <name type="scientific">Oleomonas cavernae</name>
    <dbReference type="NCBI Taxonomy" id="2320859"/>
    <lineage>
        <taxon>Bacteria</taxon>
        <taxon>Pseudomonadati</taxon>
        <taxon>Pseudomonadota</taxon>
        <taxon>Alphaproteobacteria</taxon>
        <taxon>Acetobacterales</taxon>
        <taxon>Acetobacteraceae</taxon>
        <taxon>Oleomonas</taxon>
    </lineage>
</organism>